<sequence>MKLRNHLAKITRSGRSQSSRYQIENHGIPGWQPYQIEPARHSLGSGYHIENFGLPQPNETEIQEQPPYSLSSGYGFPEFQEVEPALNYGFPEFQKEVEPAPNYGFPEFQEVEPLVHSLTSPPHSPITRPRRTGPRIWGWDRIKAFFSSGKTKNAPTYQEYKKLKKMVGLGPQGERISVNERHIVEPNGRNHWNEDVSFRDRLFSCPNCPDSDLVYNNRQMLLHSKAAHADMRRICEKCGLAYNGTKHLLEELNKPKLKMKLRNHLAKITRSGRSQSSRYQIENHGIPGWQPYQIEPARHSLGSGYHIENFGLPQPNETEIQEQPPYSLSSGYGFPEFQEVEPVLNYGFPEFQKEVEPALNYGFPEFQEVEPLVHSLTSPPHSPITRPRRTGPRIWGWDRIKAFFSSGKTKNAPTYQEYKKLKKMVGLGPQGERISVNERHIVEPNGRNHWNEDVSFRDRLFSCPNCPDSDLVYNNRQMLLHSKAAHADMRRICEKCGLAYNGTKHVCPMLRTKGKF</sequence>
<accession>A0A2N9H0N0</accession>
<dbReference type="AlphaFoldDB" id="A0A2N9H0N0"/>
<gene>
    <name evidence="1" type="ORF">FSB_LOCUS33230</name>
</gene>
<proteinExistence type="predicted"/>
<reference evidence="1" key="1">
    <citation type="submission" date="2018-02" db="EMBL/GenBank/DDBJ databases">
        <authorList>
            <person name="Cohen D.B."/>
            <person name="Kent A.D."/>
        </authorList>
    </citation>
    <scope>NUCLEOTIDE SEQUENCE</scope>
</reference>
<evidence type="ECO:0000313" key="1">
    <source>
        <dbReference type="EMBL" id="SPD05348.1"/>
    </source>
</evidence>
<dbReference type="EMBL" id="OIVN01002649">
    <property type="protein sequence ID" value="SPD05348.1"/>
    <property type="molecule type" value="Genomic_DNA"/>
</dbReference>
<name>A0A2N9H0N0_FAGSY</name>
<organism evidence="1">
    <name type="scientific">Fagus sylvatica</name>
    <name type="common">Beechnut</name>
    <dbReference type="NCBI Taxonomy" id="28930"/>
    <lineage>
        <taxon>Eukaryota</taxon>
        <taxon>Viridiplantae</taxon>
        <taxon>Streptophyta</taxon>
        <taxon>Embryophyta</taxon>
        <taxon>Tracheophyta</taxon>
        <taxon>Spermatophyta</taxon>
        <taxon>Magnoliopsida</taxon>
        <taxon>eudicotyledons</taxon>
        <taxon>Gunneridae</taxon>
        <taxon>Pentapetalae</taxon>
        <taxon>rosids</taxon>
        <taxon>fabids</taxon>
        <taxon>Fagales</taxon>
        <taxon>Fagaceae</taxon>
        <taxon>Fagus</taxon>
    </lineage>
</organism>
<protein>
    <submittedName>
        <fullName evidence="1">Uncharacterized protein</fullName>
    </submittedName>
</protein>